<dbReference type="KEGG" id="clup:CLUP02_09552"/>
<name>A0A9Q8SWI7_9PEZI</name>
<gene>
    <name evidence="2" type="ORF">CLUP02_09552</name>
</gene>
<protein>
    <submittedName>
        <fullName evidence="2">Uncharacterized protein</fullName>
    </submittedName>
</protein>
<dbReference type="EMBL" id="CP019477">
    <property type="protein sequence ID" value="UQC84056.1"/>
    <property type="molecule type" value="Genomic_DNA"/>
</dbReference>
<dbReference type="Proteomes" id="UP000830671">
    <property type="component" value="Chromosome 5"/>
</dbReference>
<reference evidence="2" key="1">
    <citation type="journal article" date="2021" name="Mol. Plant Microbe Interact.">
        <title>Complete Genome Sequence of the Plant-Pathogenic Fungus Colletotrichum lupini.</title>
        <authorList>
            <person name="Baroncelli R."/>
            <person name="Pensec F."/>
            <person name="Da Lio D."/>
            <person name="Boufleur T."/>
            <person name="Vicente I."/>
            <person name="Sarrocco S."/>
            <person name="Picot A."/>
            <person name="Baraldi E."/>
            <person name="Sukno S."/>
            <person name="Thon M."/>
            <person name="Le Floch G."/>
        </authorList>
    </citation>
    <scope>NUCLEOTIDE SEQUENCE</scope>
    <source>
        <strain evidence="2">IMI 504893</strain>
    </source>
</reference>
<dbReference type="GeneID" id="73343540"/>
<accession>A0A9Q8SWI7</accession>
<keyword evidence="3" id="KW-1185">Reference proteome</keyword>
<sequence>MACYPAEAFSKGICQKTNRNGRPAPLYLAGAYPTRSPGGFGSRSGIPNGQMETHPALRPSQIERPGRLPASTLRLKRGNDGPLAVCPWLTPALGSRGQLRAEPATTNWLELFSPMVFFHSYLNREMQSLEFAV</sequence>
<dbReference type="AlphaFoldDB" id="A0A9Q8SWI7"/>
<evidence type="ECO:0000256" key="1">
    <source>
        <dbReference type="SAM" id="MobiDB-lite"/>
    </source>
</evidence>
<feature type="region of interest" description="Disordered" evidence="1">
    <location>
        <begin position="38"/>
        <end position="80"/>
    </location>
</feature>
<organism evidence="2 3">
    <name type="scientific">Colletotrichum lupini</name>
    <dbReference type="NCBI Taxonomy" id="145971"/>
    <lineage>
        <taxon>Eukaryota</taxon>
        <taxon>Fungi</taxon>
        <taxon>Dikarya</taxon>
        <taxon>Ascomycota</taxon>
        <taxon>Pezizomycotina</taxon>
        <taxon>Sordariomycetes</taxon>
        <taxon>Hypocreomycetidae</taxon>
        <taxon>Glomerellales</taxon>
        <taxon>Glomerellaceae</taxon>
        <taxon>Colletotrichum</taxon>
        <taxon>Colletotrichum acutatum species complex</taxon>
    </lineage>
</organism>
<evidence type="ECO:0000313" key="3">
    <source>
        <dbReference type="Proteomes" id="UP000830671"/>
    </source>
</evidence>
<dbReference type="RefSeq" id="XP_049145674.1">
    <property type="nucleotide sequence ID" value="XM_049288530.1"/>
</dbReference>
<evidence type="ECO:0000313" key="2">
    <source>
        <dbReference type="EMBL" id="UQC84056.1"/>
    </source>
</evidence>
<proteinExistence type="predicted"/>